<organism evidence="6 7">
    <name type="scientific">Hordeum vulgare subsp. vulgare</name>
    <name type="common">Domesticated barley</name>
    <dbReference type="NCBI Taxonomy" id="112509"/>
    <lineage>
        <taxon>Eukaryota</taxon>
        <taxon>Viridiplantae</taxon>
        <taxon>Streptophyta</taxon>
        <taxon>Embryophyta</taxon>
        <taxon>Tracheophyta</taxon>
        <taxon>Spermatophyta</taxon>
        <taxon>Magnoliopsida</taxon>
        <taxon>Liliopsida</taxon>
        <taxon>Poales</taxon>
        <taxon>Poaceae</taxon>
        <taxon>BOP clade</taxon>
        <taxon>Pooideae</taxon>
        <taxon>Triticodae</taxon>
        <taxon>Triticeae</taxon>
        <taxon>Hordeinae</taxon>
        <taxon>Hordeum</taxon>
    </lineage>
</organism>
<dbReference type="SUPFAM" id="SSF47459">
    <property type="entry name" value="HLH, helix-loop-helix DNA-binding domain"/>
    <property type="match status" value="1"/>
</dbReference>
<evidence type="ECO:0000256" key="4">
    <source>
        <dbReference type="SAM" id="MobiDB-lite"/>
    </source>
</evidence>
<dbReference type="KEGG" id="hvg:123439085"/>
<dbReference type="SMR" id="A0A8I6XH62"/>
<dbReference type="InterPro" id="IPR011598">
    <property type="entry name" value="bHLH_dom"/>
</dbReference>
<dbReference type="InterPro" id="IPR015660">
    <property type="entry name" value="MASH1/Ascl1a-like"/>
</dbReference>
<dbReference type="OMA" id="IKFHEVI"/>
<dbReference type="EnsemblPlants" id="HORVU.MOREX.r3.3HG0218190.1">
    <property type="protein sequence ID" value="HORVU.MOREX.r3.3HG0218190.1"/>
    <property type="gene ID" value="HORVU.MOREX.r3.3HG0218190"/>
</dbReference>
<dbReference type="Pfam" id="PF00010">
    <property type="entry name" value="HLH"/>
    <property type="match status" value="1"/>
</dbReference>
<dbReference type="GO" id="GO:0000981">
    <property type="term" value="F:DNA-binding transcription factor activity, RNA polymerase II-specific"/>
    <property type="evidence" value="ECO:0000318"/>
    <property type="project" value="GO_Central"/>
</dbReference>
<reference evidence="6" key="2">
    <citation type="submission" date="2020-10" db="EMBL/GenBank/DDBJ databases">
        <authorList>
            <person name="Scholz U."/>
            <person name="Mascher M."/>
            <person name="Fiebig A."/>
        </authorList>
    </citation>
    <scope>NUCLEOTIDE SEQUENCE [LARGE SCALE GENOMIC DNA]</scope>
    <source>
        <strain evidence="6">cv. Morex</strain>
    </source>
</reference>
<keyword evidence="3" id="KW-0804">Transcription</keyword>
<proteinExistence type="inferred from homology"/>
<dbReference type="PROSITE" id="PS50888">
    <property type="entry name" value="BHLH"/>
    <property type="match status" value="1"/>
</dbReference>
<dbReference type="GO" id="GO:0006357">
    <property type="term" value="P:regulation of transcription by RNA polymerase II"/>
    <property type="evidence" value="ECO:0000318"/>
    <property type="project" value="GO_Central"/>
</dbReference>
<dbReference type="InterPro" id="IPR036638">
    <property type="entry name" value="HLH_DNA-bd_sf"/>
</dbReference>
<gene>
    <name evidence="6" type="primary">LOC123439085</name>
</gene>
<reference evidence="6" key="3">
    <citation type="submission" date="2022-01" db="UniProtKB">
        <authorList>
            <consortium name="EnsemblPlants"/>
        </authorList>
    </citation>
    <scope>IDENTIFICATION</scope>
    <source>
        <strain evidence="6">subsp. vulgare</strain>
    </source>
</reference>
<evidence type="ECO:0000256" key="1">
    <source>
        <dbReference type="ARBA" id="ARBA00005510"/>
    </source>
</evidence>
<sequence length="211" mass="23343">MEVQAHEATGRRRGRTSGGTTAARVVARKEVERERRQHMKVLCAKLVSLIPKEHFSNPDKMSQLDRLDEAASYIKKLKERVDELQHRRSSMQAMAAARGTSRTSTHTTTPTTSGGPGSPEGEKHWEASVPVVEVRQHSDTSMDVVLVCSTQRPIMLHEVITILEEEGADVVNANQSVAGHNIFYTIHTQAFSPRIGIDVSSVSGRLRALVR</sequence>
<dbReference type="GO" id="GO:0046983">
    <property type="term" value="F:protein dimerization activity"/>
    <property type="evidence" value="ECO:0007669"/>
    <property type="project" value="InterPro"/>
</dbReference>
<feature type="compositionally biased region" description="Low complexity" evidence="4">
    <location>
        <begin position="92"/>
        <end position="113"/>
    </location>
</feature>
<dbReference type="PANTHER" id="PTHR13935:SF52">
    <property type="entry name" value="OS01G0108400 PROTEIN"/>
    <property type="match status" value="1"/>
</dbReference>
<dbReference type="SMART" id="SM00353">
    <property type="entry name" value="HLH"/>
    <property type="match status" value="1"/>
</dbReference>
<feature type="compositionally biased region" description="Basic and acidic residues" evidence="4">
    <location>
        <begin position="1"/>
        <end position="10"/>
    </location>
</feature>
<evidence type="ECO:0000313" key="6">
    <source>
        <dbReference type="EnsemblPlants" id="HORVU.MOREX.r3.3HG0218190.1"/>
    </source>
</evidence>
<dbReference type="Gramene" id="HORVU.MOREX.r3.3HG0218190.1">
    <property type="protein sequence ID" value="HORVU.MOREX.r3.3HG0218190.1"/>
    <property type="gene ID" value="HORVU.MOREX.r3.3HG0218190"/>
</dbReference>
<evidence type="ECO:0000259" key="5">
    <source>
        <dbReference type="PROSITE" id="PS50888"/>
    </source>
</evidence>
<dbReference type="Gramene" id="HORVU.MOREX.r2.3HG0181500.1">
    <property type="protein sequence ID" value="HORVU.MOREX.r2.3HG0181500.1"/>
    <property type="gene ID" value="HORVU.MOREX.r2.3HG0181500"/>
</dbReference>
<dbReference type="Proteomes" id="UP000011116">
    <property type="component" value="Chromosome 3H"/>
</dbReference>
<evidence type="ECO:0000256" key="2">
    <source>
        <dbReference type="ARBA" id="ARBA00023015"/>
    </source>
</evidence>
<dbReference type="PANTHER" id="PTHR13935">
    <property type="entry name" value="ACHAETE-SCUTE TRANSCRIPTION FACTOR-RELATED"/>
    <property type="match status" value="1"/>
</dbReference>
<feature type="region of interest" description="Disordered" evidence="4">
    <location>
        <begin position="1"/>
        <end position="23"/>
    </location>
</feature>
<dbReference type="GeneID" id="123439085"/>
<comment type="similarity">
    <text evidence="1">Belongs to the bHLH protein family.</text>
</comment>
<keyword evidence="2" id="KW-0805">Transcription regulation</keyword>
<protein>
    <recommendedName>
        <fullName evidence="5">BHLH domain-containing protein</fullName>
    </recommendedName>
</protein>
<dbReference type="Gene3D" id="4.10.280.10">
    <property type="entry name" value="Helix-loop-helix DNA-binding domain"/>
    <property type="match status" value="1"/>
</dbReference>
<keyword evidence="7" id="KW-1185">Reference proteome</keyword>
<feature type="domain" description="BHLH" evidence="5">
    <location>
        <begin position="23"/>
        <end position="77"/>
    </location>
</feature>
<dbReference type="GO" id="GO:0000977">
    <property type="term" value="F:RNA polymerase II transcription regulatory region sequence-specific DNA binding"/>
    <property type="evidence" value="ECO:0000318"/>
    <property type="project" value="GO_Central"/>
</dbReference>
<evidence type="ECO:0000313" key="7">
    <source>
        <dbReference type="Proteomes" id="UP000011116"/>
    </source>
</evidence>
<evidence type="ECO:0000256" key="3">
    <source>
        <dbReference type="ARBA" id="ARBA00023163"/>
    </source>
</evidence>
<reference evidence="7" key="1">
    <citation type="journal article" date="2012" name="Nature">
        <title>A physical, genetic and functional sequence assembly of the barley genome.</title>
        <authorList>
            <consortium name="The International Barley Genome Sequencing Consortium"/>
            <person name="Mayer K.F."/>
            <person name="Waugh R."/>
            <person name="Brown J.W."/>
            <person name="Schulman A."/>
            <person name="Langridge P."/>
            <person name="Platzer M."/>
            <person name="Fincher G.B."/>
            <person name="Muehlbauer G.J."/>
            <person name="Sato K."/>
            <person name="Close T.J."/>
            <person name="Wise R.P."/>
            <person name="Stein N."/>
        </authorList>
    </citation>
    <scope>NUCLEOTIDE SEQUENCE [LARGE SCALE GENOMIC DNA]</scope>
    <source>
        <strain evidence="7">cv. Morex</strain>
    </source>
</reference>
<dbReference type="RefSeq" id="XP_044971768.1">
    <property type="nucleotide sequence ID" value="XM_045115833.1"/>
</dbReference>
<dbReference type="AlphaFoldDB" id="A0A8I6XH62"/>
<accession>A0A8I6XH62</accession>
<name>A0A8I6XH62_HORVV</name>
<feature type="region of interest" description="Disordered" evidence="4">
    <location>
        <begin position="92"/>
        <end position="123"/>
    </location>
</feature>
<dbReference type="OrthoDB" id="689007at2759"/>
<dbReference type="GO" id="GO:0090575">
    <property type="term" value="C:RNA polymerase II transcription regulator complex"/>
    <property type="evidence" value="ECO:0000318"/>
    <property type="project" value="GO_Central"/>
</dbReference>